<sequence>MSNDVPQELSYRRATNAAWVGLATSLALWLLAAAVSVWTGSQALNAAAWHLLGGALVWGSVWLIYQQHRLERAEALEAEELSADTETASMFAEGGQSLELAKRRLETLYRVGINVVSLTLAAFLLVAGGMLLYGAVRSIRRVPGEDADFTGLLELSLANPAAGGLPVLLVAAAMALVGFLIARYTAGMTRAPIWSLLRGGAAYLMGNVVVLVGIAIAAAIELTGNRWGYAVMTLAVPAVMIVLGLEVLFSLLLSVYRPQSARTAASGEVADGVPATPHPGERSRAAFDSRLLGWLTRPESLGRIVAETLDYQFGFDVSRSGVYTMARKALLPLLGLAAVIMLTLSSVVIVPPQQQAVVTQLGKLPEDAIRDPGISFKAPWPLASAERYDTSEIRSFSVGSIAEGKRTGQALLWTNTHVEGGERYLVSAAARGAASRSQRESRDAADASGGAEDRRAVAAGLVGGELVIHWRIRDLAAYLDPASPRRPQRLLEMIADEELTAYVAARDIDTLLTTARLDRDNTLREAIQQRVDGIGIEIVYAGLFGVHPPQDGDVAQAFLRVVTALLTQRTAVTEAETNRVGLLSAVAGSVEQARRIDRAITELEASEPGPEERDAAVANVQRLIDGAGGDAARVLAEARAERWRLALSEEGLSSSFAFDVSAFRRAPAYYRARRYLDTLAAAMPGVRKIVTAIQPAGDEPVFRLNLEDEQSGLDSFLGGE</sequence>
<organism evidence="8 9">
    <name type="scientific">Phycisphaera mikurensis (strain NBRC 102666 / KCTC 22515 / FYK2301M01)</name>
    <dbReference type="NCBI Taxonomy" id="1142394"/>
    <lineage>
        <taxon>Bacteria</taxon>
        <taxon>Pseudomonadati</taxon>
        <taxon>Planctomycetota</taxon>
        <taxon>Phycisphaerae</taxon>
        <taxon>Phycisphaerales</taxon>
        <taxon>Phycisphaeraceae</taxon>
        <taxon>Phycisphaera</taxon>
    </lineage>
</organism>
<dbReference type="AlphaFoldDB" id="I0IEN2"/>
<evidence type="ECO:0000256" key="1">
    <source>
        <dbReference type="ARBA" id="ARBA00004141"/>
    </source>
</evidence>
<protein>
    <submittedName>
        <fullName evidence="8">Hypothetical membrane protein</fullName>
    </submittedName>
</protein>
<dbReference type="Pfam" id="PF01145">
    <property type="entry name" value="Band_7"/>
    <property type="match status" value="1"/>
</dbReference>
<dbReference type="Gene3D" id="3.30.479.30">
    <property type="entry name" value="Band 7 domain"/>
    <property type="match status" value="1"/>
</dbReference>
<dbReference type="STRING" id="1142394.PSMK_15610"/>
<evidence type="ECO:0000256" key="5">
    <source>
        <dbReference type="ARBA" id="ARBA00023136"/>
    </source>
</evidence>
<dbReference type="OrthoDB" id="9812991at2"/>
<evidence type="ECO:0000313" key="9">
    <source>
        <dbReference type="Proteomes" id="UP000007881"/>
    </source>
</evidence>
<keyword evidence="9" id="KW-1185">Reference proteome</keyword>
<evidence type="ECO:0000256" key="3">
    <source>
        <dbReference type="ARBA" id="ARBA00022692"/>
    </source>
</evidence>
<keyword evidence="4 6" id="KW-1133">Transmembrane helix</keyword>
<dbReference type="HOGENOM" id="CLU_383950_0_0_0"/>
<feature type="transmembrane region" description="Helical" evidence="6">
    <location>
        <begin position="46"/>
        <end position="65"/>
    </location>
</feature>
<evidence type="ECO:0000256" key="4">
    <source>
        <dbReference type="ARBA" id="ARBA00022989"/>
    </source>
</evidence>
<reference evidence="8 9" key="1">
    <citation type="submission" date="2012-02" db="EMBL/GenBank/DDBJ databases">
        <title>Complete genome sequence of Phycisphaera mikurensis NBRC 102666.</title>
        <authorList>
            <person name="Ankai A."/>
            <person name="Hosoyama A."/>
            <person name="Terui Y."/>
            <person name="Sekine M."/>
            <person name="Fukai R."/>
            <person name="Kato Y."/>
            <person name="Nakamura S."/>
            <person name="Yamada-Narita S."/>
            <person name="Kawakoshi A."/>
            <person name="Fukunaga Y."/>
            <person name="Yamazaki S."/>
            <person name="Fujita N."/>
        </authorList>
    </citation>
    <scope>NUCLEOTIDE SEQUENCE [LARGE SCALE GENOMIC DNA]</scope>
    <source>
        <strain evidence="9">NBRC 102666 / KCTC 22515 / FYK2301M01</strain>
    </source>
</reference>
<dbReference type="SMART" id="SM00244">
    <property type="entry name" value="PHB"/>
    <property type="match status" value="1"/>
</dbReference>
<dbReference type="GO" id="GO:0016020">
    <property type="term" value="C:membrane"/>
    <property type="evidence" value="ECO:0007669"/>
    <property type="project" value="UniProtKB-SubCell"/>
</dbReference>
<evidence type="ECO:0000259" key="7">
    <source>
        <dbReference type="SMART" id="SM00244"/>
    </source>
</evidence>
<keyword evidence="3 6" id="KW-0812">Transmembrane</keyword>
<evidence type="ECO:0000256" key="6">
    <source>
        <dbReference type="SAM" id="Phobius"/>
    </source>
</evidence>
<evidence type="ECO:0000256" key="2">
    <source>
        <dbReference type="ARBA" id="ARBA00004167"/>
    </source>
</evidence>
<dbReference type="InterPro" id="IPR036013">
    <property type="entry name" value="Band_7/SPFH_dom_sf"/>
</dbReference>
<dbReference type="eggNOG" id="COG0330">
    <property type="taxonomic scope" value="Bacteria"/>
</dbReference>
<feature type="transmembrane region" description="Helical" evidence="6">
    <location>
        <begin position="111"/>
        <end position="136"/>
    </location>
</feature>
<feature type="transmembrane region" description="Helical" evidence="6">
    <location>
        <begin position="226"/>
        <end position="253"/>
    </location>
</feature>
<gene>
    <name evidence="8" type="ordered locus">PSMK_15610</name>
</gene>
<name>I0IEN2_PHYMF</name>
<accession>I0IEN2</accession>
<feature type="domain" description="Band 7" evidence="7">
    <location>
        <begin position="345"/>
        <end position="562"/>
    </location>
</feature>
<feature type="transmembrane region" description="Helical" evidence="6">
    <location>
        <begin position="201"/>
        <end position="220"/>
    </location>
</feature>
<dbReference type="KEGG" id="phm:PSMK_15610"/>
<dbReference type="Gene3D" id="1.20.1510.10">
    <property type="entry name" value="Cation efflux protein transmembrane domain"/>
    <property type="match status" value="1"/>
</dbReference>
<evidence type="ECO:0000313" key="8">
    <source>
        <dbReference type="EMBL" id="BAM03720.1"/>
    </source>
</evidence>
<comment type="subcellular location">
    <subcellularLocation>
        <location evidence="1">Membrane</location>
        <topology evidence="1">Multi-pass membrane protein</topology>
    </subcellularLocation>
    <subcellularLocation>
        <location evidence="2">Membrane</location>
        <topology evidence="2">Single-pass membrane protein</topology>
    </subcellularLocation>
</comment>
<dbReference type="RefSeq" id="WP_014436938.1">
    <property type="nucleotide sequence ID" value="NC_017080.1"/>
</dbReference>
<dbReference type="EMBL" id="AP012338">
    <property type="protein sequence ID" value="BAM03720.1"/>
    <property type="molecule type" value="Genomic_DNA"/>
</dbReference>
<feature type="transmembrane region" description="Helical" evidence="6">
    <location>
        <begin position="161"/>
        <end position="181"/>
    </location>
</feature>
<proteinExistence type="predicted"/>
<feature type="transmembrane region" description="Helical" evidence="6">
    <location>
        <begin position="329"/>
        <end position="350"/>
    </location>
</feature>
<feature type="transmembrane region" description="Helical" evidence="6">
    <location>
        <begin position="17"/>
        <end position="40"/>
    </location>
</feature>
<dbReference type="InterPro" id="IPR001107">
    <property type="entry name" value="Band_7"/>
</dbReference>
<keyword evidence="5 6" id="KW-0472">Membrane</keyword>
<dbReference type="Proteomes" id="UP000007881">
    <property type="component" value="Chromosome"/>
</dbReference>
<dbReference type="InterPro" id="IPR027469">
    <property type="entry name" value="Cation_efflux_TMD_sf"/>
</dbReference>